<organism evidence="3">
    <name type="scientific">marine sediment metagenome</name>
    <dbReference type="NCBI Taxonomy" id="412755"/>
    <lineage>
        <taxon>unclassified sequences</taxon>
        <taxon>metagenomes</taxon>
        <taxon>ecological metagenomes</taxon>
    </lineage>
</organism>
<dbReference type="AlphaFoldDB" id="X1NG10"/>
<feature type="domain" description="PKD-like" evidence="1">
    <location>
        <begin position="19"/>
        <end position="108"/>
    </location>
</feature>
<gene>
    <name evidence="3" type="ORF">S06H3_28049</name>
</gene>
<accession>X1NG10</accession>
<feature type="domain" description="PKD-like" evidence="2">
    <location>
        <begin position="109"/>
        <end position="183"/>
    </location>
</feature>
<comment type="caution">
    <text evidence="3">The sequence shown here is derived from an EMBL/GenBank/DDBJ whole genome shotgun (WGS) entry which is preliminary data.</text>
</comment>
<feature type="non-terminal residue" evidence="3">
    <location>
        <position position="1"/>
    </location>
</feature>
<evidence type="ECO:0000259" key="1">
    <source>
        <dbReference type="Pfam" id="PF19406"/>
    </source>
</evidence>
<protein>
    <submittedName>
        <fullName evidence="3">Uncharacterized protein</fullName>
    </submittedName>
</protein>
<dbReference type="EMBL" id="BARV01016334">
    <property type="protein sequence ID" value="GAI25750.1"/>
    <property type="molecule type" value="Genomic_DNA"/>
</dbReference>
<evidence type="ECO:0000259" key="2">
    <source>
        <dbReference type="Pfam" id="PF19408"/>
    </source>
</evidence>
<dbReference type="InterPro" id="IPR045828">
    <property type="entry name" value="PKD_Bacteroidetes"/>
</dbReference>
<sequence>FFITVTVRPAPLLTFPLTETVCSHVAANRTLTISNGVPGTTYEWAAPTNTGGMTGGTAGAPLSTGPITDVFSNLTGAPQTATYSVIPTSGAGCAGPASDVIITVNPYPATTDISGESNLCVGSTNNIYEVTNTVGSTYNWTIPGHLTETFNNNLYFIIVDATALGTNNIEVVETNSYGCIGETKLFPVTVSSFSVAETVSGPPVVCLGDAGVTYSVSDIAGSTYEKSDD</sequence>
<reference evidence="3" key="1">
    <citation type="journal article" date="2014" name="Front. Microbiol.">
        <title>High frequency of phylogenetically diverse reductive dehalogenase-homologous genes in deep subseafloor sedimentary metagenomes.</title>
        <authorList>
            <person name="Kawai M."/>
            <person name="Futagami T."/>
            <person name="Toyoda A."/>
            <person name="Takaki Y."/>
            <person name="Nishi S."/>
            <person name="Hori S."/>
            <person name="Arai W."/>
            <person name="Tsubouchi T."/>
            <person name="Morono Y."/>
            <person name="Uchiyama I."/>
            <person name="Ito T."/>
            <person name="Fujiyama A."/>
            <person name="Inagaki F."/>
            <person name="Takami H."/>
        </authorList>
    </citation>
    <scope>NUCLEOTIDE SEQUENCE</scope>
    <source>
        <strain evidence="3">Expedition CK06-06</strain>
    </source>
</reference>
<name>X1NG10_9ZZZZ</name>
<dbReference type="Pfam" id="PF19406">
    <property type="entry name" value="PKD_5"/>
    <property type="match status" value="1"/>
</dbReference>
<dbReference type="Pfam" id="PF19408">
    <property type="entry name" value="PKD_6"/>
    <property type="match status" value="1"/>
</dbReference>
<evidence type="ECO:0000313" key="3">
    <source>
        <dbReference type="EMBL" id="GAI25750.1"/>
    </source>
</evidence>
<proteinExistence type="predicted"/>
<dbReference type="InterPro" id="IPR045829">
    <property type="entry name" value="PKD_6"/>
</dbReference>